<dbReference type="Proteomes" id="UP000233325">
    <property type="component" value="Unassembled WGS sequence"/>
</dbReference>
<accession>A0A2N2DZ81</accession>
<organism evidence="1 2">
    <name type="scientific">Candidatus Falkowbacteria bacterium HGW-Falkowbacteria-2</name>
    <dbReference type="NCBI Taxonomy" id="2013769"/>
    <lineage>
        <taxon>Bacteria</taxon>
        <taxon>Candidatus Falkowiibacteriota</taxon>
    </lineage>
</organism>
<gene>
    <name evidence="1" type="ORF">CVU83_02540</name>
</gene>
<comment type="caution">
    <text evidence="1">The sequence shown here is derived from an EMBL/GenBank/DDBJ whole genome shotgun (WGS) entry which is preliminary data.</text>
</comment>
<evidence type="ECO:0000313" key="1">
    <source>
        <dbReference type="EMBL" id="PKM87789.1"/>
    </source>
</evidence>
<reference evidence="1 2" key="1">
    <citation type="journal article" date="2017" name="ISME J.">
        <title>Potential for microbial H2 and metal transformations associated with novel bacteria and archaea in deep terrestrial subsurface sediments.</title>
        <authorList>
            <person name="Hernsdorf A.W."/>
            <person name="Amano Y."/>
            <person name="Miyakawa K."/>
            <person name="Ise K."/>
            <person name="Suzuki Y."/>
            <person name="Anantharaman K."/>
            <person name="Probst A."/>
            <person name="Burstein D."/>
            <person name="Thomas B.C."/>
            <person name="Banfield J.F."/>
        </authorList>
    </citation>
    <scope>NUCLEOTIDE SEQUENCE [LARGE SCALE GENOMIC DNA]</scope>
    <source>
        <strain evidence="1">HGW-Falkowbacteria-2</strain>
    </source>
</reference>
<proteinExistence type="predicted"/>
<sequence>MNANNRHVFEYVATLNETNTLEQAVNDVLDKQRGSMNLLHRQVRASQVIRENGEDFPVIVRLEYLPSEDEVNKRERVSMFVCTYDEIEGNLLRICNNFIFDRKMIVAVKYRLFLDAQRNREVNAIVAVFYEILNDKIAS</sequence>
<evidence type="ECO:0000313" key="2">
    <source>
        <dbReference type="Proteomes" id="UP000233325"/>
    </source>
</evidence>
<name>A0A2N2DZ81_9BACT</name>
<dbReference type="AlphaFoldDB" id="A0A2N2DZ81"/>
<dbReference type="EMBL" id="PHAH01000033">
    <property type="protein sequence ID" value="PKM87789.1"/>
    <property type="molecule type" value="Genomic_DNA"/>
</dbReference>
<protein>
    <submittedName>
        <fullName evidence="1">Uncharacterized protein</fullName>
    </submittedName>
</protein>